<name>A0A2Z6DXM1_HYDTE</name>
<sequence length="534" mass="60655">MRKKLPIGIQSFPQIRREGYYYVDKTPFLARMVESGGKYYFLSRPRRFGKSLLLDTIACAFSGQRELFAAHDGRDGSAPREALYLADHWDWNQRYPVVRLSFVEGPLNDEAELIEAITLQLSENARRLQVPFEPTLHHFRSQFDQLLCRTAEHYNQPVVVLVDEYDKPILDHLTNPEVASVMRNALRNLYSVLKARSDCLRFVFLTGVSKFSQVSLFSGLNNLNDITVDDDFAAICGYTDTDLDTVFAPEFAAAAADGKPLDRERVRFWYNGYWWGGVERVYNPFDVLLCLAKREYRPWWFETATPTFLIELLKARGFFTPQLERTYATHQLLGSFDVGTMPSETLLWQTGYLTIRSKEQDPAGETTYWLGLPNHEVRKALNEALVNALLPEPPYALARDVARALFEGDSDTLQAHMNHLFASIPSYWYDKAGNYEGYYASVFYSFLASTGVALTAEAVKAKTRIDLVVQAGATVWVIEFKVIEGDEATGAALAQLHARDYAAAYRNAPGVTRVIELAVEFSKTTRQIVGWEAR</sequence>
<dbReference type="Pfam" id="PF08011">
    <property type="entry name" value="PDDEXK_9"/>
    <property type="match status" value="1"/>
</dbReference>
<evidence type="ECO:0000259" key="1">
    <source>
        <dbReference type="Pfam" id="PF09820"/>
    </source>
</evidence>
<protein>
    <recommendedName>
        <fullName evidence="1">AAA-ATPase-like domain-containing protein</fullName>
    </recommendedName>
</protein>
<dbReference type="SUPFAM" id="SSF52540">
    <property type="entry name" value="P-loop containing nucleoside triphosphate hydrolases"/>
    <property type="match status" value="1"/>
</dbReference>
<dbReference type="KEGG" id="htl:HPTL_0874"/>
<dbReference type="Proteomes" id="UP000262004">
    <property type="component" value="Chromosome"/>
</dbReference>
<dbReference type="EMBL" id="AP018558">
    <property type="protein sequence ID" value="BBD77142.1"/>
    <property type="molecule type" value="Genomic_DNA"/>
</dbReference>
<dbReference type="PANTHER" id="PTHR34825">
    <property type="entry name" value="CONSERVED PROTEIN, WITH A WEAK D-GALACTARATE DEHYDRATASE/ALTRONATE HYDROLASE DOMAIN"/>
    <property type="match status" value="1"/>
</dbReference>
<evidence type="ECO:0000313" key="2">
    <source>
        <dbReference type="EMBL" id="BBD77142.1"/>
    </source>
</evidence>
<dbReference type="PANTHER" id="PTHR34825:SF1">
    <property type="entry name" value="AAA-ATPASE-LIKE DOMAIN-CONTAINING PROTEIN"/>
    <property type="match status" value="1"/>
</dbReference>
<dbReference type="Pfam" id="PF09820">
    <property type="entry name" value="AAA-ATPase_like"/>
    <property type="match status" value="1"/>
</dbReference>
<dbReference type="InterPro" id="IPR012547">
    <property type="entry name" value="PDDEXK_9"/>
</dbReference>
<dbReference type="InterPro" id="IPR027417">
    <property type="entry name" value="P-loop_NTPase"/>
</dbReference>
<feature type="domain" description="AAA-ATPase-like" evidence="1">
    <location>
        <begin position="6"/>
        <end position="217"/>
    </location>
</feature>
<dbReference type="RefSeq" id="WP_197713785.1">
    <property type="nucleotide sequence ID" value="NZ_AP018558.1"/>
</dbReference>
<accession>A0A2Z6DXM1</accession>
<dbReference type="AlphaFoldDB" id="A0A2Z6DXM1"/>
<reference evidence="2 3" key="1">
    <citation type="submission" date="2018-04" db="EMBL/GenBank/DDBJ databases">
        <title>Complete genome sequence of Hydrogenophilus thermoluteolus TH-1.</title>
        <authorList>
            <person name="Arai H."/>
        </authorList>
    </citation>
    <scope>NUCLEOTIDE SEQUENCE [LARGE SCALE GENOMIC DNA]</scope>
    <source>
        <strain evidence="2 3">TH-1</strain>
    </source>
</reference>
<dbReference type="InterPro" id="IPR018631">
    <property type="entry name" value="AAA-ATPase-like_dom"/>
</dbReference>
<keyword evidence="3" id="KW-1185">Reference proteome</keyword>
<evidence type="ECO:0000313" key="3">
    <source>
        <dbReference type="Proteomes" id="UP000262004"/>
    </source>
</evidence>
<proteinExistence type="predicted"/>
<organism evidence="2 3">
    <name type="scientific">Hydrogenophilus thermoluteolus</name>
    <name type="common">Pseudomonas hydrogenothermophila</name>
    <dbReference type="NCBI Taxonomy" id="297"/>
    <lineage>
        <taxon>Bacteria</taxon>
        <taxon>Pseudomonadati</taxon>
        <taxon>Pseudomonadota</taxon>
        <taxon>Hydrogenophilia</taxon>
        <taxon>Hydrogenophilales</taxon>
        <taxon>Hydrogenophilaceae</taxon>
        <taxon>Hydrogenophilus</taxon>
    </lineage>
</organism>
<gene>
    <name evidence="2" type="ORF">HPTL_0874</name>
</gene>